<evidence type="ECO:0000313" key="1">
    <source>
        <dbReference type="EMBL" id="MPN35359.1"/>
    </source>
</evidence>
<organism evidence="1">
    <name type="scientific">bioreactor metagenome</name>
    <dbReference type="NCBI Taxonomy" id="1076179"/>
    <lineage>
        <taxon>unclassified sequences</taxon>
        <taxon>metagenomes</taxon>
        <taxon>ecological metagenomes</taxon>
    </lineage>
</organism>
<gene>
    <name evidence="1" type="ORF">SDC9_182857</name>
</gene>
<dbReference type="AlphaFoldDB" id="A0A645HB56"/>
<dbReference type="EMBL" id="VSSQ01088889">
    <property type="protein sequence ID" value="MPN35359.1"/>
    <property type="molecule type" value="Genomic_DNA"/>
</dbReference>
<dbReference type="PROSITE" id="PS51257">
    <property type="entry name" value="PROKAR_LIPOPROTEIN"/>
    <property type="match status" value="1"/>
</dbReference>
<reference evidence="1" key="1">
    <citation type="submission" date="2019-08" db="EMBL/GenBank/DDBJ databases">
        <authorList>
            <person name="Kucharzyk K."/>
            <person name="Murdoch R.W."/>
            <person name="Higgins S."/>
            <person name="Loffler F."/>
        </authorList>
    </citation>
    <scope>NUCLEOTIDE SEQUENCE</scope>
</reference>
<proteinExistence type="predicted"/>
<name>A0A645HB56_9ZZZZ</name>
<protein>
    <submittedName>
        <fullName evidence="1">Uncharacterized protein</fullName>
    </submittedName>
</protein>
<accession>A0A645HB56</accession>
<sequence>MKNIFITLFFIIFLAFSSCSNKNSNAPNNYACDEQLAHPIQCRAINLPCDEKISPQIQCKGLTIKNIRCNNQTSNACGYCYAHIDQAPMVGRCQNSTKNACGYCDFHKYDYNKEFSESSKK</sequence>
<comment type="caution">
    <text evidence="1">The sequence shown here is derived from an EMBL/GenBank/DDBJ whole genome shotgun (WGS) entry which is preliminary data.</text>
</comment>